<feature type="transmembrane region" description="Helical" evidence="3">
    <location>
        <begin position="399"/>
        <end position="419"/>
    </location>
</feature>
<evidence type="ECO:0000256" key="2">
    <source>
        <dbReference type="ARBA" id="ARBA00023169"/>
    </source>
</evidence>
<comment type="similarity">
    <text evidence="1">Belongs to the bacterial sugar transferase family.</text>
</comment>
<dbReference type="EMBL" id="JACHKA010000001">
    <property type="protein sequence ID" value="MBB5986128.1"/>
    <property type="molecule type" value="Genomic_DNA"/>
</dbReference>
<comment type="caution">
    <text evidence="5">The sequence shown here is derived from an EMBL/GenBank/DDBJ whole genome shotgun (WGS) entry which is preliminary data.</text>
</comment>
<keyword evidence="3" id="KW-0812">Transmembrane</keyword>
<evidence type="ECO:0000313" key="5">
    <source>
        <dbReference type="EMBL" id="MBB5986128.1"/>
    </source>
</evidence>
<evidence type="ECO:0000256" key="1">
    <source>
        <dbReference type="ARBA" id="ARBA00006464"/>
    </source>
</evidence>
<dbReference type="PANTHER" id="PTHR30576:SF0">
    <property type="entry name" value="UNDECAPRENYL-PHOSPHATE N-ACETYLGALACTOSAMINYL 1-PHOSPHATE TRANSFERASE-RELATED"/>
    <property type="match status" value="1"/>
</dbReference>
<evidence type="ECO:0000313" key="6">
    <source>
        <dbReference type="Proteomes" id="UP001138540"/>
    </source>
</evidence>
<evidence type="ECO:0000256" key="3">
    <source>
        <dbReference type="SAM" id="Phobius"/>
    </source>
</evidence>
<dbReference type="RefSeq" id="WP_184153351.1">
    <property type="nucleotide sequence ID" value="NZ_JACHKA010000001.1"/>
</dbReference>
<accession>A0ABR6NFR4</accession>
<feature type="transmembrane region" description="Helical" evidence="3">
    <location>
        <begin position="83"/>
        <end position="105"/>
    </location>
</feature>
<feature type="domain" description="Bacterial sugar transferase" evidence="4">
    <location>
        <begin position="236"/>
        <end position="416"/>
    </location>
</feature>
<dbReference type="PANTHER" id="PTHR30576">
    <property type="entry name" value="COLANIC BIOSYNTHESIS UDP-GLUCOSE LIPID CARRIER TRANSFERASE"/>
    <property type="match status" value="1"/>
</dbReference>
<dbReference type="InterPro" id="IPR003362">
    <property type="entry name" value="Bact_transf"/>
</dbReference>
<dbReference type="Proteomes" id="UP001138540">
    <property type="component" value="Unassembled WGS sequence"/>
</dbReference>
<name>A0ABR6NFR4_9SPHN</name>
<proteinExistence type="inferred from homology"/>
<evidence type="ECO:0000259" key="4">
    <source>
        <dbReference type="Pfam" id="PF02397"/>
    </source>
</evidence>
<keyword evidence="2" id="KW-0270">Exopolysaccharide synthesis</keyword>
<feature type="transmembrane region" description="Helical" evidence="3">
    <location>
        <begin position="111"/>
        <end position="130"/>
    </location>
</feature>
<feature type="transmembrane region" description="Helical" evidence="3">
    <location>
        <begin position="238"/>
        <end position="262"/>
    </location>
</feature>
<keyword evidence="3" id="KW-1133">Transmembrane helix</keyword>
<dbReference type="Pfam" id="PF02397">
    <property type="entry name" value="Bac_transf"/>
    <property type="match status" value="1"/>
</dbReference>
<gene>
    <name evidence="5" type="ORF">HNP60_002102</name>
</gene>
<keyword evidence="3" id="KW-0472">Membrane</keyword>
<protein>
    <submittedName>
        <fullName evidence="5">Lipopolysaccharide/colanic/teichoic acid biosynthesis glycosyltransferase</fullName>
    </submittedName>
</protein>
<reference evidence="5 6" key="1">
    <citation type="submission" date="2020-08" db="EMBL/GenBank/DDBJ databases">
        <title>Exploring microbial biodiversity for novel pathways involved in the catabolism of aromatic compounds derived from lignin.</title>
        <authorList>
            <person name="Elkins J."/>
        </authorList>
    </citation>
    <scope>NUCLEOTIDE SEQUENCE [LARGE SCALE GENOMIC DNA]</scope>
    <source>
        <strain evidence="5 6">B1D3A</strain>
    </source>
</reference>
<keyword evidence="6" id="KW-1185">Reference proteome</keyword>
<organism evidence="5 6">
    <name type="scientific">Sphingobium lignivorans</name>
    <dbReference type="NCBI Taxonomy" id="2735886"/>
    <lineage>
        <taxon>Bacteria</taxon>
        <taxon>Pseudomonadati</taxon>
        <taxon>Pseudomonadota</taxon>
        <taxon>Alphaproteobacteria</taxon>
        <taxon>Sphingomonadales</taxon>
        <taxon>Sphingomonadaceae</taxon>
        <taxon>Sphingobium</taxon>
    </lineage>
</organism>
<feature type="transmembrane region" description="Helical" evidence="3">
    <location>
        <begin position="20"/>
        <end position="39"/>
    </location>
</feature>
<sequence>MDYDRWTGMAGRVLCSNRFVLGVAILAGVALPAFLRAQLAPMGAVGPTASGYADVSVIASSTAIVGAHLSVRQLGVLPLVATRHLLVPVFLATFGLIFLALMAARIPMDDYFFWMSCAISLTWYGGVFALRHRLVRPTIALLGSAVHPFDSHRANFEWQPVEQPVISRPVTAMVVDPHEARDVESAQLIAQLVLAGIPVYHRSHFEECLTGRVRFTSHADNNFGALLPSLTYLRVKRLLDFVVAVAALPLVIPVILVAGLIVKLDSPGPMLFCQPRVGYRGRQFICFKLRTMRCGQDGPAFTLQEDPRLTRTGQLLRKWRIDELPQIINVLKGEMSWIGPRPEAVSLAERYGQHLPYYDYRHAVRPGISGWAAVHQGNVGDVEAAREKLEYDFYYIKYFSFWLDFLISIKTIGTIFSGFGSR</sequence>
<feature type="transmembrane region" description="Helical" evidence="3">
    <location>
        <begin position="51"/>
        <end position="71"/>
    </location>
</feature>